<dbReference type="NCBIfam" id="TIGR03173">
    <property type="entry name" value="pbuX"/>
    <property type="match status" value="1"/>
</dbReference>
<dbReference type="PANTHER" id="PTHR42810:SF2">
    <property type="entry name" value="PURINE PERMEASE C1399.01C-RELATED"/>
    <property type="match status" value="1"/>
</dbReference>
<evidence type="ECO:0000256" key="8">
    <source>
        <dbReference type="SAM" id="Phobius"/>
    </source>
</evidence>
<feature type="transmembrane region" description="Helical" evidence="8">
    <location>
        <begin position="322"/>
        <end position="345"/>
    </location>
</feature>
<feature type="transmembrane region" description="Helical" evidence="8">
    <location>
        <begin position="410"/>
        <end position="431"/>
    </location>
</feature>
<evidence type="ECO:0000313" key="9">
    <source>
        <dbReference type="EMBL" id="MET3618016.1"/>
    </source>
</evidence>
<comment type="similarity">
    <text evidence="2">Belongs to the nucleobase:cation symporter-2 (NCS2) (TC 2.A.40) family.</text>
</comment>
<accession>A0ABV2JB62</accession>
<feature type="transmembrane region" description="Helical" evidence="8">
    <location>
        <begin position="56"/>
        <end position="73"/>
    </location>
</feature>
<gene>
    <name evidence="9" type="ORF">ABID14_001651</name>
</gene>
<feature type="transmembrane region" description="Helical" evidence="8">
    <location>
        <begin position="85"/>
        <end position="102"/>
    </location>
</feature>
<evidence type="ECO:0000256" key="3">
    <source>
        <dbReference type="ARBA" id="ARBA00022448"/>
    </source>
</evidence>
<evidence type="ECO:0000256" key="7">
    <source>
        <dbReference type="ARBA" id="ARBA00023136"/>
    </source>
</evidence>
<evidence type="ECO:0000256" key="1">
    <source>
        <dbReference type="ARBA" id="ARBA00004651"/>
    </source>
</evidence>
<feature type="transmembrane region" description="Helical" evidence="8">
    <location>
        <begin position="351"/>
        <end position="371"/>
    </location>
</feature>
<protein>
    <submittedName>
        <fullName evidence="9">NCS2 family nucleobase:cation symporter-2</fullName>
    </submittedName>
</protein>
<evidence type="ECO:0000256" key="5">
    <source>
        <dbReference type="ARBA" id="ARBA00022692"/>
    </source>
</evidence>
<dbReference type="InterPro" id="IPR006043">
    <property type="entry name" value="NCS2"/>
</dbReference>
<dbReference type="NCBIfam" id="NF037981">
    <property type="entry name" value="NCS2_1"/>
    <property type="match status" value="1"/>
</dbReference>
<feature type="transmembrane region" description="Helical" evidence="8">
    <location>
        <begin position="31"/>
        <end position="50"/>
    </location>
</feature>
<keyword evidence="5 8" id="KW-0812">Transmembrane</keyword>
<feature type="transmembrane region" description="Helical" evidence="8">
    <location>
        <begin position="241"/>
        <end position="258"/>
    </location>
</feature>
<dbReference type="Pfam" id="PF00860">
    <property type="entry name" value="Xan_ur_permease"/>
    <property type="match status" value="1"/>
</dbReference>
<name>A0ABV2JB62_9FIRM</name>
<feature type="transmembrane region" description="Helical" evidence="8">
    <location>
        <begin position="135"/>
        <end position="152"/>
    </location>
</feature>
<keyword evidence="7 8" id="KW-0472">Membrane</keyword>
<feature type="transmembrane region" description="Helical" evidence="8">
    <location>
        <begin position="383"/>
        <end position="404"/>
    </location>
</feature>
<dbReference type="PANTHER" id="PTHR42810">
    <property type="entry name" value="PURINE PERMEASE C1399.01C-RELATED"/>
    <property type="match status" value="1"/>
</dbReference>
<dbReference type="Proteomes" id="UP001549162">
    <property type="component" value="Unassembled WGS sequence"/>
</dbReference>
<evidence type="ECO:0000256" key="4">
    <source>
        <dbReference type="ARBA" id="ARBA00022475"/>
    </source>
</evidence>
<keyword evidence="6 8" id="KW-1133">Transmembrane helix</keyword>
<dbReference type="PROSITE" id="PS01116">
    <property type="entry name" value="XANTH_URACIL_PERMASE"/>
    <property type="match status" value="1"/>
</dbReference>
<proteinExistence type="inferred from homology"/>
<dbReference type="NCBIfam" id="TIGR00801">
    <property type="entry name" value="ncs2"/>
    <property type="match status" value="1"/>
</dbReference>
<dbReference type="EMBL" id="JBEPMA010000013">
    <property type="protein sequence ID" value="MET3618016.1"/>
    <property type="molecule type" value="Genomic_DNA"/>
</dbReference>
<keyword evidence="10" id="KW-1185">Reference proteome</keyword>
<dbReference type="RefSeq" id="WP_354368964.1">
    <property type="nucleotide sequence ID" value="NZ_JBEPMA010000013.1"/>
</dbReference>
<organism evidence="9 10">
    <name type="scientific">Peptoniphilus olsenii</name>
    <dbReference type="NCBI Taxonomy" id="411570"/>
    <lineage>
        <taxon>Bacteria</taxon>
        <taxon>Bacillati</taxon>
        <taxon>Bacillota</taxon>
        <taxon>Tissierellia</taxon>
        <taxon>Tissierellales</taxon>
        <taxon>Peptoniphilaceae</taxon>
        <taxon>Peptoniphilus</taxon>
    </lineage>
</organism>
<comment type="caution">
    <text evidence="9">The sequence shown here is derived from an EMBL/GenBank/DDBJ whole genome shotgun (WGS) entry which is preliminary data.</text>
</comment>
<evidence type="ECO:0000256" key="6">
    <source>
        <dbReference type="ARBA" id="ARBA00022989"/>
    </source>
</evidence>
<evidence type="ECO:0000313" key="10">
    <source>
        <dbReference type="Proteomes" id="UP001549162"/>
    </source>
</evidence>
<feature type="transmembrane region" description="Helical" evidence="8">
    <location>
        <begin position="172"/>
        <end position="189"/>
    </location>
</feature>
<keyword evidence="3" id="KW-0813">Transport</keyword>
<keyword evidence="4" id="KW-1003">Cell membrane</keyword>
<dbReference type="InterPro" id="IPR006042">
    <property type="entry name" value="Xan_ur_permease"/>
</dbReference>
<dbReference type="InterPro" id="IPR017588">
    <property type="entry name" value="UacT-like"/>
</dbReference>
<comment type="subcellular location">
    <subcellularLocation>
        <location evidence="1">Cell membrane</location>
        <topology evidence="1">Multi-pass membrane protein</topology>
    </subcellularLocation>
</comment>
<feature type="transmembrane region" description="Helical" evidence="8">
    <location>
        <begin position="108"/>
        <end position="128"/>
    </location>
</feature>
<sequence length="439" mass="45736">MTKEKVVNRNKYDVDGVPELREAIPLGLQHVFAMFLGNITVCMIIAGICGITGHDLVLLVQSAMFIAGVSTLMQTHPIGKTGAKLPVVMGASFGFLTTNIAIANAFGFPALLGATLVGGIFCTVLGYFLKHIRKFFPSIVTGTVVLTIGLSLLPTGINSLAGGAGSPDFGSLKNWGVGLIVLILTVVLNQKGKGAVKTSSILISIIIGYIVAIFAGMVDFTPVKEAAWFALPTPFHFGIEFKAGAIIPMLIMFIVTAVETVGDVSGITVGGAGREATEDELSGSVIANGLSSVFAAIFNGMPTTSFSQNVGMVAFTKIMSRFVVACGAIFLILAGLLPKLGAIVSTIPHPVIGGASLIIFSQITLTGIDILTQKPLTDRSKLIIGLSLVFGMGLSSVPAAMEYFPEALKLIFGGSGIVIACLTAILLNILISEDKETLE</sequence>
<evidence type="ECO:0000256" key="2">
    <source>
        <dbReference type="ARBA" id="ARBA00008821"/>
    </source>
</evidence>
<reference evidence="9 10" key="1">
    <citation type="submission" date="2024-06" db="EMBL/GenBank/DDBJ databases">
        <title>Genomic Encyclopedia of Type Strains, Phase IV (KMG-IV): sequencing the most valuable type-strain genomes for metagenomic binning, comparative biology and taxonomic classification.</title>
        <authorList>
            <person name="Goeker M."/>
        </authorList>
    </citation>
    <scope>NUCLEOTIDE SEQUENCE [LARGE SCALE GENOMIC DNA]</scope>
    <source>
        <strain evidence="9 10">DSM 21460</strain>
    </source>
</reference>
<feature type="transmembrane region" description="Helical" evidence="8">
    <location>
        <begin position="201"/>
        <end position="221"/>
    </location>
</feature>